<dbReference type="PANTHER" id="PTHR45632">
    <property type="entry name" value="LD33804P"/>
    <property type="match status" value="1"/>
</dbReference>
<keyword evidence="3" id="KW-0732">Signal</keyword>
<comment type="caution">
    <text evidence="4">The sequence shown here is derived from an EMBL/GenBank/DDBJ whole genome shotgun (WGS) entry which is preliminary data.</text>
</comment>
<accession>A0ABW5KFV3</accession>
<dbReference type="SUPFAM" id="SSF117281">
    <property type="entry name" value="Kelch motif"/>
    <property type="match status" value="2"/>
</dbReference>
<dbReference type="Proteomes" id="UP001597545">
    <property type="component" value="Unassembled WGS sequence"/>
</dbReference>
<dbReference type="RefSeq" id="WP_380903077.1">
    <property type="nucleotide sequence ID" value="NZ_JBHUEG010000007.1"/>
</dbReference>
<dbReference type="EMBL" id="JBHULR010000003">
    <property type="protein sequence ID" value="MFD2547889.1"/>
    <property type="molecule type" value="Genomic_DNA"/>
</dbReference>
<dbReference type="PANTHER" id="PTHR45632:SF3">
    <property type="entry name" value="KELCH-LIKE PROTEIN 32"/>
    <property type="match status" value="1"/>
</dbReference>
<name>A0ABW5KFV3_9SPHI</name>
<keyword evidence="1" id="KW-0880">Kelch repeat</keyword>
<reference evidence="5" key="1">
    <citation type="journal article" date="2019" name="Int. J. Syst. Evol. Microbiol.">
        <title>The Global Catalogue of Microorganisms (GCM) 10K type strain sequencing project: providing services to taxonomists for standard genome sequencing and annotation.</title>
        <authorList>
            <consortium name="The Broad Institute Genomics Platform"/>
            <consortium name="The Broad Institute Genome Sequencing Center for Infectious Disease"/>
            <person name="Wu L."/>
            <person name="Ma J."/>
        </authorList>
    </citation>
    <scope>NUCLEOTIDE SEQUENCE [LARGE SCALE GENOMIC DNA]</scope>
    <source>
        <strain evidence="5">KCTC 42662</strain>
    </source>
</reference>
<organism evidence="4 5">
    <name type="scientific">Sphingobacterium suaedae</name>
    <dbReference type="NCBI Taxonomy" id="1686402"/>
    <lineage>
        <taxon>Bacteria</taxon>
        <taxon>Pseudomonadati</taxon>
        <taxon>Bacteroidota</taxon>
        <taxon>Sphingobacteriia</taxon>
        <taxon>Sphingobacteriales</taxon>
        <taxon>Sphingobacteriaceae</taxon>
        <taxon>Sphingobacterium</taxon>
    </lineage>
</organism>
<evidence type="ECO:0000313" key="5">
    <source>
        <dbReference type="Proteomes" id="UP001597545"/>
    </source>
</evidence>
<sequence length="330" mass="36467">MKWLIKLVFLVATIGLAFTACSSDDEDDPDEWVKAADFEGLPRSGAVGFTIGDYTYLTTGYGTNSNRFVDTWRFNPALQSWDQMSDFPGEARNNAIAFVLNGKGYVGLGTNSTTMFKDFYEYDPATDTWTKIADFVGAARYGAVGFTLNGVAYVGTGRDFDGQDYNDIYTFTPNSTGGTWTKVTSTPNKRSFSFAFVLNNIAYLGGGTSNNQNVKTFYAFDGTTWTEKEPLAERDDDDYTYDLTRLSPSAFVLNGTAFISGGLSSYSGSPVSSTWRYVSSGDYWEEHQTFGGSSRHQAITFVHGDYAYVATGRSGTSPFYDMWTFSPNPW</sequence>
<evidence type="ECO:0000256" key="3">
    <source>
        <dbReference type="SAM" id="SignalP"/>
    </source>
</evidence>
<keyword evidence="5" id="KW-1185">Reference proteome</keyword>
<evidence type="ECO:0000256" key="1">
    <source>
        <dbReference type="ARBA" id="ARBA00022441"/>
    </source>
</evidence>
<dbReference type="Gene3D" id="2.120.10.80">
    <property type="entry name" value="Kelch-type beta propeller"/>
    <property type="match status" value="2"/>
</dbReference>
<dbReference type="PROSITE" id="PS51257">
    <property type="entry name" value="PROKAR_LIPOPROTEIN"/>
    <property type="match status" value="1"/>
</dbReference>
<proteinExistence type="predicted"/>
<gene>
    <name evidence="4" type="ORF">ACFSR5_09555</name>
</gene>
<keyword evidence="2" id="KW-0677">Repeat</keyword>
<protein>
    <submittedName>
        <fullName evidence="4">Kelch repeat-containing protein</fullName>
    </submittedName>
</protein>
<feature type="signal peptide" evidence="3">
    <location>
        <begin position="1"/>
        <end position="22"/>
    </location>
</feature>
<evidence type="ECO:0000256" key="2">
    <source>
        <dbReference type="ARBA" id="ARBA00022737"/>
    </source>
</evidence>
<dbReference type="InterPro" id="IPR015915">
    <property type="entry name" value="Kelch-typ_b-propeller"/>
</dbReference>
<feature type="chain" id="PRO_5045655169" evidence="3">
    <location>
        <begin position="23"/>
        <end position="330"/>
    </location>
</feature>
<evidence type="ECO:0000313" key="4">
    <source>
        <dbReference type="EMBL" id="MFD2547889.1"/>
    </source>
</evidence>